<evidence type="ECO:0000313" key="3">
    <source>
        <dbReference type="EMBL" id="MBU5674909.1"/>
    </source>
</evidence>
<name>A0ABS6FXV4_9FIRM</name>
<feature type="domain" description="DUF4179" evidence="1">
    <location>
        <begin position="47"/>
        <end position="128"/>
    </location>
</feature>
<accession>A0ABS6FXV4</accession>
<dbReference type="Proteomes" id="UP000779508">
    <property type="component" value="Unassembled WGS sequence"/>
</dbReference>
<organism evidence="3 4">
    <name type="scientific">Alkaliphilus flagellatus</name>
    <dbReference type="NCBI Taxonomy" id="2841507"/>
    <lineage>
        <taxon>Bacteria</taxon>
        <taxon>Bacillati</taxon>
        <taxon>Bacillota</taxon>
        <taxon>Clostridia</taxon>
        <taxon>Peptostreptococcales</taxon>
        <taxon>Natronincolaceae</taxon>
        <taxon>Alkaliphilus</taxon>
    </lineage>
</organism>
<dbReference type="RefSeq" id="WP_216414425.1">
    <property type="nucleotide sequence ID" value="NZ_JAHLQK010000001.1"/>
</dbReference>
<dbReference type="InterPro" id="IPR040680">
    <property type="entry name" value="DUF5643"/>
</dbReference>
<dbReference type="Pfam" id="PF13786">
    <property type="entry name" value="DUF4179"/>
    <property type="match status" value="1"/>
</dbReference>
<proteinExistence type="predicted"/>
<dbReference type="EMBL" id="JAHLQK010000001">
    <property type="protein sequence ID" value="MBU5674909.1"/>
    <property type="molecule type" value="Genomic_DNA"/>
</dbReference>
<reference evidence="3 4" key="1">
    <citation type="submission" date="2021-06" db="EMBL/GenBank/DDBJ databases">
        <authorList>
            <person name="Sun Q."/>
            <person name="Li D."/>
        </authorList>
    </citation>
    <scope>NUCLEOTIDE SEQUENCE [LARGE SCALE GENOMIC DNA]</scope>
    <source>
        <strain evidence="3 4">MSJ-5</strain>
    </source>
</reference>
<sequence>MKKNIYDLLNEVEMDLNEYNKEEFTDIEKRKIKNIFKKSIRKNTTLYKKYVSTASIGLLVVTLFTTNLGDNVLSYANTLAYDIVSYLGIEKSLDEYKTVVNQSISKNGLTIQLNEVVLDNDQLVVSATSKYNEKLENDSISLSSSIYINGERVNNGGSGSSKQLDDYTVEEVMFHNIKNDIDGDLDYLNGDLNVKVVFSDPIINGKTVSGQWAFEFKTNGDELALNTKDILLDYSFKLDNDQEIILEKYTSNNLGQKIYFSKESEGIYYDMLLKGHDDLGNQVEFSMSSANAYNGMFKLETINGNLDKNAKKLYLTPYAVKFPDKSGRMSNDFKKVGEEFTINLLK</sequence>
<evidence type="ECO:0000313" key="4">
    <source>
        <dbReference type="Proteomes" id="UP000779508"/>
    </source>
</evidence>
<evidence type="ECO:0000259" key="2">
    <source>
        <dbReference type="Pfam" id="PF18705"/>
    </source>
</evidence>
<evidence type="ECO:0000259" key="1">
    <source>
        <dbReference type="Pfam" id="PF13786"/>
    </source>
</evidence>
<keyword evidence="4" id="KW-1185">Reference proteome</keyword>
<dbReference type="InterPro" id="IPR025436">
    <property type="entry name" value="DUF4179"/>
</dbReference>
<gene>
    <name evidence="3" type="ORF">KQI88_00580</name>
</gene>
<comment type="caution">
    <text evidence="3">The sequence shown here is derived from an EMBL/GenBank/DDBJ whole genome shotgun (WGS) entry which is preliminary data.</text>
</comment>
<dbReference type="Pfam" id="PF18705">
    <property type="entry name" value="DUF5643"/>
    <property type="match status" value="1"/>
</dbReference>
<protein>
    <submittedName>
        <fullName evidence="3">DUF4179 domain-containing protein</fullName>
    </submittedName>
</protein>
<feature type="domain" description="DUF5643" evidence="2">
    <location>
        <begin position="228"/>
        <end position="343"/>
    </location>
</feature>